<feature type="domain" description="DALR anticodon binding" evidence="10">
    <location>
        <begin position="472"/>
        <end position="598"/>
    </location>
</feature>
<feature type="short sequence motif" description="'HIGH' region" evidence="8">
    <location>
        <begin position="130"/>
        <end position="140"/>
    </location>
</feature>
<dbReference type="PANTHER" id="PTHR11956:SF5">
    <property type="entry name" value="ARGININE--TRNA LIGASE, CYTOPLASMIC"/>
    <property type="match status" value="1"/>
</dbReference>
<dbReference type="InterPro" id="IPR001278">
    <property type="entry name" value="Arg-tRNA-ligase"/>
</dbReference>
<dbReference type="Pfam" id="PF05746">
    <property type="entry name" value="DALR_1"/>
    <property type="match status" value="1"/>
</dbReference>
<comment type="subunit">
    <text evidence="8">Monomer.</text>
</comment>
<gene>
    <name evidence="8 12" type="primary">argS</name>
    <name evidence="12" type="ORF">Pla163_32890</name>
</gene>
<keyword evidence="6 8" id="KW-0030">Aminoacyl-tRNA synthetase</keyword>
<protein>
    <recommendedName>
        <fullName evidence="8">Arginine--tRNA ligase</fullName>
        <ecNumber evidence="8">6.1.1.19</ecNumber>
    </recommendedName>
    <alternativeName>
        <fullName evidence="8">Arginyl-tRNA synthetase</fullName>
        <shortName evidence="8">ArgRS</shortName>
    </alternativeName>
</protein>
<dbReference type="Gene3D" id="1.10.730.10">
    <property type="entry name" value="Isoleucyl-tRNA Synthetase, Domain 1"/>
    <property type="match status" value="1"/>
</dbReference>
<evidence type="ECO:0000256" key="7">
    <source>
        <dbReference type="ARBA" id="ARBA00049339"/>
    </source>
</evidence>
<dbReference type="EC" id="6.1.1.19" evidence="8"/>
<sequence length="598" mass="65839">MIDFRDVVLDALTSALANTDGAPDRAGLAKALSHPKDQSMGDLAFPAFPLAKALRKAPPAIAAELGATITAALAPDGAIARVEVVGPFLNFFAAPGVLLADLLRSLDDGSFDSFCHADERERVMVEFSQPNTHKVFHVGHLRNVAVGDALQRVYRARGHDVVAANYYGDFGVDVAKCLWWLKHEDVGTPPAIGRGAWLGKAYAATTARLEELKEKDAVAFEALHTELRAILADIKSGDTEMARLYAETRQWCLDEFAEVYGWLDVHFDTDFFESELEEPGHAIVDEYLAKGVFEHSQGAIVCMLDAYDLGPALVRKSDGTSLYLTWDLVLARRKFDEFGVQRSLYVVGAEQTFHFKQLFATLERMGYERAVDCRHVAYELVMLPDGKMSSRKGKVIPFFELRSALRDAIDSKMRSAERGSRDDWTEEQWETTIDRIAVACLRYGMLSVSNTTRVIFDIDAWTNLEGESGAYLMYGLARISGIFAKASEDPRSAAIAKGDLAAAATLAPAFGAEAERALLTHLLRYPRVLAQVEAQADPSFLASWLYDGAKLFSRFYHDCPVLKAEPDLMGARLALVRAAERVLSGGLRTLGVEPVAQM</sequence>
<dbReference type="OrthoDB" id="9805987at2"/>
<dbReference type="InterPro" id="IPR035684">
    <property type="entry name" value="ArgRS_core"/>
</dbReference>
<name>A0A518D3U2_9BACT</name>
<keyword evidence="3 8" id="KW-0547">Nucleotide-binding</keyword>
<dbReference type="AlphaFoldDB" id="A0A518D3U2"/>
<evidence type="ECO:0000313" key="12">
    <source>
        <dbReference type="EMBL" id="QDU86140.1"/>
    </source>
</evidence>
<keyword evidence="4 8" id="KW-0067">ATP-binding</keyword>
<organism evidence="12 13">
    <name type="scientific">Rohdeia mirabilis</name>
    <dbReference type="NCBI Taxonomy" id="2528008"/>
    <lineage>
        <taxon>Bacteria</taxon>
        <taxon>Pseudomonadati</taxon>
        <taxon>Planctomycetota</taxon>
        <taxon>Planctomycetia</taxon>
        <taxon>Planctomycetia incertae sedis</taxon>
        <taxon>Rohdeia</taxon>
    </lineage>
</organism>
<comment type="similarity">
    <text evidence="1 8 9">Belongs to the class-I aminoacyl-tRNA synthetase family.</text>
</comment>
<evidence type="ECO:0000259" key="10">
    <source>
        <dbReference type="SMART" id="SM00836"/>
    </source>
</evidence>
<dbReference type="GO" id="GO:0005524">
    <property type="term" value="F:ATP binding"/>
    <property type="evidence" value="ECO:0007669"/>
    <property type="project" value="UniProtKB-UniRule"/>
</dbReference>
<evidence type="ECO:0000256" key="6">
    <source>
        <dbReference type="ARBA" id="ARBA00023146"/>
    </source>
</evidence>
<dbReference type="InterPro" id="IPR009080">
    <property type="entry name" value="tRNAsynth_Ia_anticodon-bd"/>
</dbReference>
<keyword evidence="5 8" id="KW-0648">Protein biosynthesis</keyword>
<dbReference type="GO" id="GO:0004814">
    <property type="term" value="F:arginine-tRNA ligase activity"/>
    <property type="evidence" value="ECO:0007669"/>
    <property type="project" value="UniProtKB-UniRule"/>
</dbReference>
<dbReference type="Pfam" id="PF00750">
    <property type="entry name" value="tRNA-synt_1d"/>
    <property type="match status" value="1"/>
</dbReference>
<comment type="subcellular location">
    <subcellularLocation>
        <location evidence="8">Cytoplasm</location>
    </subcellularLocation>
</comment>
<dbReference type="GO" id="GO:0006420">
    <property type="term" value="P:arginyl-tRNA aminoacylation"/>
    <property type="evidence" value="ECO:0007669"/>
    <property type="project" value="UniProtKB-UniRule"/>
</dbReference>
<feature type="domain" description="Arginyl tRNA synthetase N-terminal" evidence="11">
    <location>
        <begin position="2"/>
        <end position="93"/>
    </location>
</feature>
<evidence type="ECO:0000256" key="4">
    <source>
        <dbReference type="ARBA" id="ARBA00022840"/>
    </source>
</evidence>
<evidence type="ECO:0000259" key="11">
    <source>
        <dbReference type="SMART" id="SM01016"/>
    </source>
</evidence>
<evidence type="ECO:0000256" key="3">
    <source>
        <dbReference type="ARBA" id="ARBA00022741"/>
    </source>
</evidence>
<dbReference type="InterPro" id="IPR036695">
    <property type="entry name" value="Arg-tRNA-synth_N_sf"/>
</dbReference>
<dbReference type="SUPFAM" id="SSF52374">
    <property type="entry name" value="Nucleotidylyl transferase"/>
    <property type="match status" value="1"/>
</dbReference>
<dbReference type="PRINTS" id="PR01038">
    <property type="entry name" value="TRNASYNTHARG"/>
</dbReference>
<evidence type="ECO:0000256" key="8">
    <source>
        <dbReference type="HAMAP-Rule" id="MF_00123"/>
    </source>
</evidence>
<dbReference type="RefSeq" id="WP_145190827.1">
    <property type="nucleotide sequence ID" value="NZ_CP036290.1"/>
</dbReference>
<dbReference type="Proteomes" id="UP000319342">
    <property type="component" value="Chromosome"/>
</dbReference>
<keyword evidence="8" id="KW-0963">Cytoplasm</keyword>
<evidence type="ECO:0000256" key="9">
    <source>
        <dbReference type="RuleBase" id="RU363038"/>
    </source>
</evidence>
<dbReference type="HAMAP" id="MF_00123">
    <property type="entry name" value="Arg_tRNA_synth"/>
    <property type="match status" value="1"/>
</dbReference>
<reference evidence="12 13" key="1">
    <citation type="submission" date="2019-02" db="EMBL/GenBank/DDBJ databases">
        <title>Deep-cultivation of Planctomycetes and their phenomic and genomic characterization uncovers novel biology.</title>
        <authorList>
            <person name="Wiegand S."/>
            <person name="Jogler M."/>
            <person name="Boedeker C."/>
            <person name="Pinto D."/>
            <person name="Vollmers J."/>
            <person name="Rivas-Marin E."/>
            <person name="Kohn T."/>
            <person name="Peeters S.H."/>
            <person name="Heuer A."/>
            <person name="Rast P."/>
            <person name="Oberbeckmann S."/>
            <person name="Bunk B."/>
            <person name="Jeske O."/>
            <person name="Meyerdierks A."/>
            <person name="Storesund J.E."/>
            <person name="Kallscheuer N."/>
            <person name="Luecker S."/>
            <person name="Lage O.M."/>
            <person name="Pohl T."/>
            <person name="Merkel B.J."/>
            <person name="Hornburger P."/>
            <person name="Mueller R.-W."/>
            <person name="Bruemmer F."/>
            <person name="Labrenz M."/>
            <person name="Spormann A.M."/>
            <person name="Op den Camp H."/>
            <person name="Overmann J."/>
            <person name="Amann R."/>
            <person name="Jetten M.S.M."/>
            <person name="Mascher T."/>
            <person name="Medema M.H."/>
            <person name="Devos D.P."/>
            <person name="Kaster A.-K."/>
            <person name="Ovreas L."/>
            <person name="Rohde M."/>
            <person name="Galperin M.Y."/>
            <person name="Jogler C."/>
        </authorList>
    </citation>
    <scope>NUCLEOTIDE SEQUENCE [LARGE SCALE GENOMIC DNA]</scope>
    <source>
        <strain evidence="12 13">Pla163</strain>
    </source>
</reference>
<keyword evidence="13" id="KW-1185">Reference proteome</keyword>
<evidence type="ECO:0000256" key="5">
    <source>
        <dbReference type="ARBA" id="ARBA00022917"/>
    </source>
</evidence>
<evidence type="ECO:0000313" key="13">
    <source>
        <dbReference type="Proteomes" id="UP000319342"/>
    </source>
</evidence>
<evidence type="ECO:0000256" key="2">
    <source>
        <dbReference type="ARBA" id="ARBA00022598"/>
    </source>
</evidence>
<comment type="catalytic activity">
    <reaction evidence="7 8">
        <text>tRNA(Arg) + L-arginine + ATP = L-arginyl-tRNA(Arg) + AMP + diphosphate</text>
        <dbReference type="Rhea" id="RHEA:20301"/>
        <dbReference type="Rhea" id="RHEA-COMP:9658"/>
        <dbReference type="Rhea" id="RHEA-COMP:9673"/>
        <dbReference type="ChEBI" id="CHEBI:30616"/>
        <dbReference type="ChEBI" id="CHEBI:32682"/>
        <dbReference type="ChEBI" id="CHEBI:33019"/>
        <dbReference type="ChEBI" id="CHEBI:78442"/>
        <dbReference type="ChEBI" id="CHEBI:78513"/>
        <dbReference type="ChEBI" id="CHEBI:456215"/>
        <dbReference type="EC" id="6.1.1.19"/>
    </reaction>
</comment>
<dbReference type="InterPro" id="IPR005148">
    <property type="entry name" value="Arg-tRNA-synth_N"/>
</dbReference>
<dbReference type="InterPro" id="IPR008909">
    <property type="entry name" value="DALR_anticod-bd"/>
</dbReference>
<dbReference type="SMART" id="SM01016">
    <property type="entry name" value="Arg_tRNA_synt_N"/>
    <property type="match status" value="1"/>
</dbReference>
<dbReference type="EMBL" id="CP036290">
    <property type="protein sequence ID" value="QDU86140.1"/>
    <property type="molecule type" value="Genomic_DNA"/>
</dbReference>
<dbReference type="GO" id="GO:0005737">
    <property type="term" value="C:cytoplasm"/>
    <property type="evidence" value="ECO:0007669"/>
    <property type="project" value="UniProtKB-SubCell"/>
</dbReference>
<dbReference type="SUPFAM" id="SSF55190">
    <property type="entry name" value="Arginyl-tRNA synthetase (ArgRS), N-terminal 'additional' domain"/>
    <property type="match status" value="1"/>
</dbReference>
<dbReference type="SMART" id="SM00836">
    <property type="entry name" value="DALR_1"/>
    <property type="match status" value="1"/>
</dbReference>
<dbReference type="SUPFAM" id="SSF47323">
    <property type="entry name" value="Anticodon-binding domain of a subclass of class I aminoacyl-tRNA synthetases"/>
    <property type="match status" value="1"/>
</dbReference>
<dbReference type="InterPro" id="IPR014729">
    <property type="entry name" value="Rossmann-like_a/b/a_fold"/>
</dbReference>
<dbReference type="NCBIfam" id="TIGR00456">
    <property type="entry name" value="argS"/>
    <property type="match status" value="1"/>
</dbReference>
<dbReference type="Gene3D" id="3.40.50.620">
    <property type="entry name" value="HUPs"/>
    <property type="match status" value="1"/>
</dbReference>
<proteinExistence type="inferred from homology"/>
<evidence type="ECO:0000256" key="1">
    <source>
        <dbReference type="ARBA" id="ARBA00005594"/>
    </source>
</evidence>
<keyword evidence="2 8" id="KW-0436">Ligase</keyword>
<dbReference type="Gene3D" id="3.30.1360.70">
    <property type="entry name" value="Arginyl tRNA synthetase N-terminal domain"/>
    <property type="match status" value="1"/>
</dbReference>
<accession>A0A518D3U2</accession>
<dbReference type="Pfam" id="PF03485">
    <property type="entry name" value="Arg_tRNA_synt_N"/>
    <property type="match status" value="1"/>
</dbReference>
<dbReference type="PANTHER" id="PTHR11956">
    <property type="entry name" value="ARGINYL-TRNA SYNTHETASE"/>
    <property type="match status" value="1"/>
</dbReference>